<dbReference type="PANTHER" id="PTHR23502:SF134">
    <property type="entry name" value="MAJOR FACILITATOR SUPERFAMILY (MFS) PROFILE DOMAIN-CONTAINING PROTEIN-RELATED"/>
    <property type="match status" value="1"/>
</dbReference>
<reference evidence="7 8" key="1">
    <citation type="submission" date="2018-11" db="EMBL/GenBank/DDBJ databases">
        <title>Genome sequence of Apiotrichum porosum DSM 27194.</title>
        <authorList>
            <person name="Aliyu H."/>
            <person name="Gorte O."/>
            <person name="Ochsenreither K."/>
        </authorList>
    </citation>
    <scope>NUCLEOTIDE SEQUENCE [LARGE SCALE GENOMIC DNA]</scope>
    <source>
        <strain evidence="7 8">DSM 27194</strain>
    </source>
</reference>
<feature type="transmembrane region" description="Helical" evidence="5">
    <location>
        <begin position="130"/>
        <end position="151"/>
    </location>
</feature>
<protein>
    <recommendedName>
        <fullName evidence="6">Major facilitator superfamily (MFS) profile domain-containing protein</fullName>
    </recommendedName>
</protein>
<dbReference type="AlphaFoldDB" id="A0A427XE52"/>
<feature type="transmembrane region" description="Helical" evidence="5">
    <location>
        <begin position="42"/>
        <end position="60"/>
    </location>
</feature>
<dbReference type="InterPro" id="IPR005829">
    <property type="entry name" value="Sugar_transporter_CS"/>
</dbReference>
<dbReference type="Gene3D" id="1.20.1250.20">
    <property type="entry name" value="MFS general substrate transporter like domains"/>
    <property type="match status" value="1"/>
</dbReference>
<dbReference type="GO" id="GO:0140115">
    <property type="term" value="P:export across plasma membrane"/>
    <property type="evidence" value="ECO:0007669"/>
    <property type="project" value="UniProtKB-ARBA"/>
</dbReference>
<evidence type="ECO:0000313" key="8">
    <source>
        <dbReference type="Proteomes" id="UP000279236"/>
    </source>
</evidence>
<feature type="transmembrane region" description="Helical" evidence="5">
    <location>
        <begin position="342"/>
        <end position="365"/>
    </location>
</feature>
<keyword evidence="3 5" id="KW-1133">Transmembrane helix</keyword>
<organism evidence="7 8">
    <name type="scientific">Apiotrichum porosum</name>
    <dbReference type="NCBI Taxonomy" id="105984"/>
    <lineage>
        <taxon>Eukaryota</taxon>
        <taxon>Fungi</taxon>
        <taxon>Dikarya</taxon>
        <taxon>Basidiomycota</taxon>
        <taxon>Agaricomycotina</taxon>
        <taxon>Tremellomycetes</taxon>
        <taxon>Trichosporonales</taxon>
        <taxon>Trichosporonaceae</taxon>
        <taxon>Apiotrichum</taxon>
    </lineage>
</organism>
<dbReference type="InterPro" id="IPR011701">
    <property type="entry name" value="MFS"/>
</dbReference>
<comment type="subcellular location">
    <subcellularLocation>
        <location evidence="1">Membrane</location>
        <topology evidence="1">Multi-pass membrane protein</topology>
    </subcellularLocation>
</comment>
<feature type="transmembrane region" description="Helical" evidence="5">
    <location>
        <begin position="312"/>
        <end position="335"/>
    </location>
</feature>
<keyword evidence="2 5" id="KW-0812">Transmembrane</keyword>
<dbReference type="GO" id="GO:0022857">
    <property type="term" value="F:transmembrane transporter activity"/>
    <property type="evidence" value="ECO:0007669"/>
    <property type="project" value="InterPro"/>
</dbReference>
<dbReference type="GO" id="GO:0042908">
    <property type="term" value="P:xenobiotic transport"/>
    <property type="evidence" value="ECO:0007669"/>
    <property type="project" value="UniProtKB-ARBA"/>
</dbReference>
<dbReference type="Proteomes" id="UP000279236">
    <property type="component" value="Unassembled WGS sequence"/>
</dbReference>
<dbReference type="SUPFAM" id="SSF103473">
    <property type="entry name" value="MFS general substrate transporter"/>
    <property type="match status" value="1"/>
</dbReference>
<feature type="transmembrane region" description="Helical" evidence="5">
    <location>
        <begin position="209"/>
        <end position="228"/>
    </location>
</feature>
<evidence type="ECO:0000256" key="3">
    <source>
        <dbReference type="ARBA" id="ARBA00022989"/>
    </source>
</evidence>
<feature type="transmembrane region" description="Helical" evidence="5">
    <location>
        <begin position="248"/>
        <end position="266"/>
    </location>
</feature>
<feature type="transmembrane region" description="Helical" evidence="5">
    <location>
        <begin position="66"/>
        <end position="89"/>
    </location>
</feature>
<feature type="transmembrane region" description="Helical" evidence="5">
    <location>
        <begin position="101"/>
        <end position="124"/>
    </location>
</feature>
<evidence type="ECO:0000313" key="7">
    <source>
        <dbReference type="EMBL" id="RSH77108.1"/>
    </source>
</evidence>
<evidence type="ECO:0000256" key="4">
    <source>
        <dbReference type="ARBA" id="ARBA00023136"/>
    </source>
</evidence>
<dbReference type="OrthoDB" id="5376138at2759"/>
<feature type="transmembrane region" description="Helical" evidence="5">
    <location>
        <begin position="377"/>
        <end position="399"/>
    </location>
</feature>
<accession>A0A427XE52</accession>
<name>A0A427XE52_9TREE</name>
<comment type="caution">
    <text evidence="7">The sequence shown here is derived from an EMBL/GenBank/DDBJ whole genome shotgun (WGS) entry which is preliminary data.</text>
</comment>
<dbReference type="GO" id="GO:0005886">
    <property type="term" value="C:plasma membrane"/>
    <property type="evidence" value="ECO:0007669"/>
    <property type="project" value="TreeGrafter"/>
</dbReference>
<dbReference type="Pfam" id="PF07690">
    <property type="entry name" value="MFS_1"/>
    <property type="match status" value="1"/>
</dbReference>
<proteinExistence type="predicted"/>
<evidence type="ECO:0000256" key="5">
    <source>
        <dbReference type="SAM" id="Phobius"/>
    </source>
</evidence>
<dbReference type="PANTHER" id="PTHR23502">
    <property type="entry name" value="MAJOR FACILITATOR SUPERFAMILY"/>
    <property type="match status" value="1"/>
</dbReference>
<evidence type="ECO:0000256" key="2">
    <source>
        <dbReference type="ARBA" id="ARBA00022692"/>
    </source>
</evidence>
<keyword evidence="4 5" id="KW-0472">Membrane</keyword>
<dbReference type="InterPro" id="IPR036259">
    <property type="entry name" value="MFS_trans_sf"/>
</dbReference>
<dbReference type="GeneID" id="39588280"/>
<dbReference type="EMBL" id="RSCE01000018">
    <property type="protein sequence ID" value="RSH77108.1"/>
    <property type="molecule type" value="Genomic_DNA"/>
</dbReference>
<dbReference type="InterPro" id="IPR020846">
    <property type="entry name" value="MFS_dom"/>
</dbReference>
<evidence type="ECO:0000256" key="1">
    <source>
        <dbReference type="ARBA" id="ARBA00004141"/>
    </source>
</evidence>
<keyword evidence="8" id="KW-1185">Reference proteome</keyword>
<sequence length="452" mass="49609">MCDEFGCNSLEAEAGVALYAWAAGLMPLCIAPISEELGRRPVYLFGLALFWVFHLVNAVAQNTATVLVSRFVTGMAGSIGSGIAAGSLSDIYTPAHRGFPMLLSGFCVYFSTGLGGTAFAYVTTHLGWRWVWWIHVIYIGATVPMFIFMMPETRSVVILRRWAAKLRKQRGLEDGGRYLTHAEMEKVKLITALRTSLVRPLVFLTTEPLCVFFALWVGLAWSVMYVQLAGLPYMMRNIYGFDTEGVGLMYLTTSVGALFGIMGGLIQDRLYRRMAPTKGVEARLYAPMFGGVLFAIGCFITGFTAIPGVPWIASAIGQVVMIAAIMTIYVTAFTYISECYGIYASSAIAGQSCSRNLVGGCIGFATTSMFEGMTVRWAIVMMGGIASVLALVPFGAYIYGPKIRARSKYSRLLMHQEREAMDEERVQRQVRGMDTAGMEDYEGDANEKDIPC</sequence>
<dbReference type="PROSITE" id="PS00216">
    <property type="entry name" value="SUGAR_TRANSPORT_1"/>
    <property type="match status" value="1"/>
</dbReference>
<dbReference type="RefSeq" id="XP_028472255.1">
    <property type="nucleotide sequence ID" value="XM_028619386.1"/>
</dbReference>
<feature type="domain" description="Major facilitator superfamily (MFS) profile" evidence="6">
    <location>
        <begin position="1"/>
        <end position="404"/>
    </location>
</feature>
<evidence type="ECO:0000259" key="6">
    <source>
        <dbReference type="PROSITE" id="PS50850"/>
    </source>
</evidence>
<dbReference type="PROSITE" id="PS50850">
    <property type="entry name" value="MFS"/>
    <property type="match status" value="1"/>
</dbReference>
<feature type="transmembrane region" description="Helical" evidence="5">
    <location>
        <begin position="12"/>
        <end position="30"/>
    </location>
</feature>
<feature type="transmembrane region" description="Helical" evidence="5">
    <location>
        <begin position="286"/>
        <end position="306"/>
    </location>
</feature>
<dbReference type="STRING" id="105984.A0A427XE52"/>
<gene>
    <name evidence="7" type="ORF">EHS24_003737</name>
</gene>